<dbReference type="GO" id="GO:0005524">
    <property type="term" value="F:ATP binding"/>
    <property type="evidence" value="ECO:0007669"/>
    <property type="project" value="InterPro"/>
</dbReference>
<dbReference type="Proteomes" id="UP000214760">
    <property type="component" value="Unassembled WGS sequence"/>
</dbReference>
<accession>A0A1I6KMA4</accession>
<dbReference type="GO" id="GO:0016887">
    <property type="term" value="F:ATP hydrolysis activity"/>
    <property type="evidence" value="ECO:0007669"/>
    <property type="project" value="InterPro"/>
</dbReference>
<dbReference type="Gene3D" id="3.40.50.300">
    <property type="entry name" value="P-loop containing nucleotide triphosphate hydrolases"/>
    <property type="match status" value="1"/>
</dbReference>
<dbReference type="OrthoDB" id="227202at2"/>
<protein>
    <submittedName>
        <fullName evidence="4">ATPase family associated with various cellular activities (AAA)</fullName>
    </submittedName>
</protein>
<proteinExistence type="predicted"/>
<evidence type="ECO:0000313" key="5">
    <source>
        <dbReference type="Proteomes" id="UP000199820"/>
    </source>
</evidence>
<reference evidence="5 6" key="1">
    <citation type="submission" date="2016-10" db="EMBL/GenBank/DDBJ databases">
        <authorList>
            <person name="de Groot N.N."/>
        </authorList>
    </citation>
    <scope>NUCLEOTIDE SEQUENCE [LARGE SCALE GENOMIC DNA]</scope>
    <source>
        <strain evidence="4 6">F</strain>
        <strain evidence="3 5">KH1P1</strain>
    </source>
</reference>
<dbReference type="InterPro" id="IPR003959">
    <property type="entry name" value="ATPase_AAA_core"/>
</dbReference>
<feature type="domain" description="ATPase AAA-type core" evidence="1">
    <location>
        <begin position="229"/>
        <end position="324"/>
    </location>
</feature>
<dbReference type="SUPFAM" id="SSF52540">
    <property type="entry name" value="P-loop containing nucleoside triphosphate hydrolases"/>
    <property type="match status" value="1"/>
</dbReference>
<feature type="domain" description="Ryanodine receptor Ryr" evidence="2">
    <location>
        <begin position="572"/>
        <end position="640"/>
    </location>
</feature>
<gene>
    <name evidence="4" type="ORF">SAMN02910262_02666</name>
    <name evidence="3" type="ORF">SAMN04487771_104517</name>
</gene>
<evidence type="ECO:0000313" key="6">
    <source>
        <dbReference type="Proteomes" id="UP000214760"/>
    </source>
</evidence>
<dbReference type="Pfam" id="PF02026">
    <property type="entry name" value="RyR"/>
    <property type="match status" value="1"/>
</dbReference>
<evidence type="ECO:0000259" key="2">
    <source>
        <dbReference type="Pfam" id="PF02026"/>
    </source>
</evidence>
<dbReference type="InterPro" id="IPR003032">
    <property type="entry name" value="Ryanodine_rcpt"/>
</dbReference>
<dbReference type="Pfam" id="PF00004">
    <property type="entry name" value="AAA"/>
    <property type="match status" value="1"/>
</dbReference>
<dbReference type="STRING" id="1526.SAMN02910262_02666"/>
<keyword evidence="5" id="KW-1185">Reference proteome</keyword>
<dbReference type="EMBL" id="FOZC01000027">
    <property type="protein sequence ID" value="SFR92385.1"/>
    <property type="molecule type" value="Genomic_DNA"/>
</dbReference>
<evidence type="ECO:0000259" key="1">
    <source>
        <dbReference type="Pfam" id="PF00004"/>
    </source>
</evidence>
<name>A0A1I6KMA4_9FIRM</name>
<dbReference type="RefSeq" id="WP_031474770.1">
    <property type="nucleotide sequence ID" value="NZ_FOIL01000045.1"/>
</dbReference>
<dbReference type="Proteomes" id="UP000199820">
    <property type="component" value="Unassembled WGS sequence"/>
</dbReference>
<dbReference type="AlphaFoldDB" id="A0A1I6KMA4"/>
<dbReference type="eggNOG" id="COG1484">
    <property type="taxonomic scope" value="Bacteria"/>
</dbReference>
<dbReference type="EMBL" id="FOIL01000045">
    <property type="protein sequence ID" value="SET79775.1"/>
    <property type="molecule type" value="Genomic_DNA"/>
</dbReference>
<evidence type="ECO:0000313" key="4">
    <source>
        <dbReference type="EMBL" id="SFR92385.1"/>
    </source>
</evidence>
<organism evidence="4 6">
    <name type="scientific">[Clostridium] aminophilum</name>
    <dbReference type="NCBI Taxonomy" id="1526"/>
    <lineage>
        <taxon>Bacteria</taxon>
        <taxon>Bacillati</taxon>
        <taxon>Bacillota</taxon>
        <taxon>Clostridia</taxon>
        <taxon>Lachnospirales</taxon>
        <taxon>Lachnospiraceae</taxon>
    </lineage>
</organism>
<evidence type="ECO:0000313" key="3">
    <source>
        <dbReference type="EMBL" id="SET79775.1"/>
    </source>
</evidence>
<sequence>MELKLETDYIEYRPGMTLTDAFSNDKIPMLQMKHLRQLDFPITRRISYERTVDEFLLQLAVNDALRPLKEHASMVILLDEQGALIEDEGRWSLLFTPNRGELVTMTDDAPMYPVLKSLLEKEKEGSVCCVDVPQRSLKTIVSGISPFCILDEYCKKQPGRYLSVAERIVFEGPEELFSHVPVCHYGRMSTVDLEEIENYHSIRALFEDYIYLYDHDDDMERQQPLSVAVFGPPGAGKSFGVKQIAKSCGRFSITSLNLSQYSSASELFEALGEALQSEKNMIPLVFFDEFDSELNGVSRGWLKYFLAPMQDGEYTRNGRINRIDGAVFVFAGATATSFEEFLPKDSEAEAKFRKVKGPDFVSRLKGILNIKGPNPTGITDRRSIIRRAMLLREQIVRKVPGICDSEGGLVNISKGLLSALLNVSEYRHGSRSLEFILAMSRLSEVNRFTPSCLPIDAQLDIHLDVKDFRSKLAFEQMMGDQVNKYAKVAHEAYRTLHRMEAVKMGLTPEQLEEVEREPEMAEWNDLDEFYKEGHRSQIRFLGEKLQAYDLNIGLRPILPGASDTIQELYGPTLELLAEMEHQRWVRDKMADGWTYGPKDSELKRSPEMVPYDELDEKTKEFIRVSVRYVPNYLNELGYELYRKSYI</sequence>
<dbReference type="InterPro" id="IPR027417">
    <property type="entry name" value="P-loop_NTPase"/>
</dbReference>
<dbReference type="Gene3D" id="6.20.350.10">
    <property type="match status" value="2"/>
</dbReference>